<keyword evidence="5" id="KW-1185">Reference proteome</keyword>
<accession>A0ABR7YXN7</accession>
<evidence type="ECO:0000259" key="3">
    <source>
        <dbReference type="Pfam" id="PF14341"/>
    </source>
</evidence>
<dbReference type="InterPro" id="IPR025746">
    <property type="entry name" value="PilX_N_dom"/>
</dbReference>
<sequence>MARFSCSLPPAAAQQRGAVLIVALVFLLLLTMIGISSMQNATLQEKMAGSVSLRNTTFQLAEAALRVGENAVAKSSYTLAVCNSTTNCAPPATTAVTAAGAGANGVTWVSAQSGTATTVALYGVQFIGTTADPVNFDGEAGTSVKLYRITAIGISGSARTVLESIYAKQ</sequence>
<evidence type="ECO:0000313" key="5">
    <source>
        <dbReference type="Proteomes" id="UP000805841"/>
    </source>
</evidence>
<keyword evidence="1" id="KW-1133">Transmembrane helix</keyword>
<feature type="domain" description="Type 4 fimbrial biogenesis protein PilX N-terminal" evidence="3">
    <location>
        <begin position="16"/>
        <end position="66"/>
    </location>
</feature>
<reference evidence="4 5" key="1">
    <citation type="journal article" date="2020" name="Insects">
        <title>Bacteria Belonging to Pseudomonas typographi sp. nov. from the Bark Beetle Ips typographus Have Genomic Potential to Aid in the Host Ecology.</title>
        <authorList>
            <person name="Peral-Aranega E."/>
            <person name="Saati-Santamaria Z."/>
            <person name="Kolarik M."/>
            <person name="Rivas R."/>
            <person name="Garcia-Fraile P."/>
        </authorList>
    </citation>
    <scope>NUCLEOTIDE SEQUENCE [LARGE SCALE GENOMIC DNA]</scope>
    <source>
        <strain evidence="4 5">CA3A</strain>
    </source>
</reference>
<dbReference type="EMBL" id="JAAOCA010000004">
    <property type="protein sequence ID" value="MBD1597962.1"/>
    <property type="molecule type" value="Genomic_DNA"/>
</dbReference>
<dbReference type="Pfam" id="PF14341">
    <property type="entry name" value="PilX_N"/>
    <property type="match status" value="1"/>
</dbReference>
<protein>
    <submittedName>
        <fullName evidence="4">Pilus assembly protein PilX</fullName>
    </submittedName>
</protein>
<feature type="transmembrane region" description="Helical" evidence="1">
    <location>
        <begin position="17"/>
        <end position="37"/>
    </location>
</feature>
<feature type="domain" description="PilX/PilW C-terminal" evidence="2">
    <location>
        <begin position="81"/>
        <end position="168"/>
    </location>
</feature>
<evidence type="ECO:0000259" key="2">
    <source>
        <dbReference type="Pfam" id="PF13681"/>
    </source>
</evidence>
<dbReference type="Pfam" id="PF13681">
    <property type="entry name" value="PilX"/>
    <property type="match status" value="1"/>
</dbReference>
<keyword evidence="1" id="KW-0472">Membrane</keyword>
<dbReference type="InterPro" id="IPR025205">
    <property type="entry name" value="PilX/PilW_C"/>
</dbReference>
<proteinExistence type="predicted"/>
<evidence type="ECO:0000256" key="1">
    <source>
        <dbReference type="SAM" id="Phobius"/>
    </source>
</evidence>
<dbReference type="Proteomes" id="UP000805841">
    <property type="component" value="Unassembled WGS sequence"/>
</dbReference>
<comment type="caution">
    <text evidence="4">The sequence shown here is derived from an EMBL/GenBank/DDBJ whole genome shotgun (WGS) entry which is preliminary data.</text>
</comment>
<organism evidence="4 5">
    <name type="scientific">Pseudomonas typographi</name>
    <dbReference type="NCBI Taxonomy" id="2715964"/>
    <lineage>
        <taxon>Bacteria</taxon>
        <taxon>Pseudomonadati</taxon>
        <taxon>Pseudomonadota</taxon>
        <taxon>Gammaproteobacteria</taxon>
        <taxon>Pseudomonadales</taxon>
        <taxon>Pseudomonadaceae</taxon>
        <taxon>Pseudomonas</taxon>
    </lineage>
</organism>
<keyword evidence="1" id="KW-0812">Transmembrane</keyword>
<gene>
    <name evidence="4" type="ORF">HAQ05_04440</name>
</gene>
<evidence type="ECO:0000313" key="4">
    <source>
        <dbReference type="EMBL" id="MBD1597962.1"/>
    </source>
</evidence>
<name>A0ABR7YXN7_9PSED</name>
<dbReference type="RefSeq" id="WP_190417795.1">
    <property type="nucleotide sequence ID" value="NZ_JAAOCA010000004.1"/>
</dbReference>